<dbReference type="AlphaFoldDB" id="A0AAN9VBY6"/>
<dbReference type="Proteomes" id="UP001378592">
    <property type="component" value="Unassembled WGS sequence"/>
</dbReference>
<keyword evidence="4" id="KW-1185">Reference proteome</keyword>
<feature type="coiled-coil region" evidence="1">
    <location>
        <begin position="71"/>
        <end position="98"/>
    </location>
</feature>
<name>A0AAN9VBY6_9ORTH</name>
<keyword evidence="1" id="KW-0175">Coiled coil</keyword>
<protein>
    <submittedName>
        <fullName evidence="3">Uncharacterized protein</fullName>
    </submittedName>
</protein>
<gene>
    <name evidence="3" type="ORF">R5R35_011030</name>
</gene>
<evidence type="ECO:0000256" key="2">
    <source>
        <dbReference type="SAM" id="MobiDB-lite"/>
    </source>
</evidence>
<reference evidence="3 4" key="1">
    <citation type="submission" date="2024-03" db="EMBL/GenBank/DDBJ databases">
        <title>The genome assembly and annotation of the cricket Gryllus longicercus Weissman &amp; Gray.</title>
        <authorList>
            <person name="Szrajer S."/>
            <person name="Gray D."/>
            <person name="Ylla G."/>
        </authorList>
    </citation>
    <scope>NUCLEOTIDE SEQUENCE [LARGE SCALE GENOMIC DNA]</scope>
    <source>
        <strain evidence="3">DAG 2021-001</strain>
        <tissue evidence="3">Whole body minus gut</tissue>
    </source>
</reference>
<sequence length="240" mass="28089">MPPKKRYHIGRYDANAKRTRRKRQLETPEERDIRRKKDRERTAKFRASETVEQRARRLQIQRERTANYRALKKDRQRRAQLEDEKKRAAEIALTAQRQVDRTVKKEPVVNTDECSGKINENLQSSSTVFVKTEWECEIEEGFQENEVTQDETEDELEPPTTVFLKTETMCDIEEALPEENNEESWEEKAFHGKEASQNAEEDPLAPSSGSEFLASIRQKIAGALSARWRDHQESRELVGN</sequence>
<accession>A0AAN9VBY6</accession>
<feature type="region of interest" description="Disordered" evidence="2">
    <location>
        <begin position="177"/>
        <end position="210"/>
    </location>
</feature>
<evidence type="ECO:0000313" key="3">
    <source>
        <dbReference type="EMBL" id="KAK7793156.1"/>
    </source>
</evidence>
<organism evidence="3 4">
    <name type="scientific">Gryllus longicercus</name>
    <dbReference type="NCBI Taxonomy" id="2509291"/>
    <lineage>
        <taxon>Eukaryota</taxon>
        <taxon>Metazoa</taxon>
        <taxon>Ecdysozoa</taxon>
        <taxon>Arthropoda</taxon>
        <taxon>Hexapoda</taxon>
        <taxon>Insecta</taxon>
        <taxon>Pterygota</taxon>
        <taxon>Neoptera</taxon>
        <taxon>Polyneoptera</taxon>
        <taxon>Orthoptera</taxon>
        <taxon>Ensifera</taxon>
        <taxon>Gryllidea</taxon>
        <taxon>Grylloidea</taxon>
        <taxon>Gryllidae</taxon>
        <taxon>Gryllinae</taxon>
        <taxon>Gryllus</taxon>
    </lineage>
</organism>
<feature type="compositionally biased region" description="Basic and acidic residues" evidence="2">
    <location>
        <begin position="24"/>
        <end position="53"/>
    </location>
</feature>
<comment type="caution">
    <text evidence="3">The sequence shown here is derived from an EMBL/GenBank/DDBJ whole genome shotgun (WGS) entry which is preliminary data.</text>
</comment>
<evidence type="ECO:0000313" key="4">
    <source>
        <dbReference type="Proteomes" id="UP001378592"/>
    </source>
</evidence>
<evidence type="ECO:0000256" key="1">
    <source>
        <dbReference type="SAM" id="Coils"/>
    </source>
</evidence>
<dbReference type="EMBL" id="JAZDUA010000400">
    <property type="protein sequence ID" value="KAK7793156.1"/>
    <property type="molecule type" value="Genomic_DNA"/>
</dbReference>
<proteinExistence type="predicted"/>
<feature type="region of interest" description="Disordered" evidence="2">
    <location>
        <begin position="1"/>
        <end position="53"/>
    </location>
</feature>